<dbReference type="RefSeq" id="WP_109733445.1">
    <property type="nucleotide sequence ID" value="NZ_BAAACK010000014.1"/>
</dbReference>
<dbReference type="OrthoDB" id="9813149at2"/>
<protein>
    <submittedName>
        <fullName evidence="3">GHKL domain-containing protein</fullName>
    </submittedName>
</protein>
<evidence type="ECO:0000313" key="4">
    <source>
        <dbReference type="Proteomes" id="UP000245845"/>
    </source>
</evidence>
<dbReference type="EMBL" id="QGDL01000017">
    <property type="protein sequence ID" value="PWJ22765.1"/>
    <property type="molecule type" value="Genomic_DNA"/>
</dbReference>
<keyword evidence="1" id="KW-1133">Transmembrane helix</keyword>
<proteinExistence type="predicted"/>
<feature type="transmembrane region" description="Helical" evidence="1">
    <location>
        <begin position="119"/>
        <end position="143"/>
    </location>
</feature>
<feature type="transmembrane region" description="Helical" evidence="1">
    <location>
        <begin position="91"/>
        <end position="113"/>
    </location>
</feature>
<reference evidence="3 4" key="1">
    <citation type="submission" date="2018-05" db="EMBL/GenBank/DDBJ databases">
        <title>The Hungate 1000. A catalogue of reference genomes from the rumen microbiome.</title>
        <authorList>
            <person name="Kelly W."/>
        </authorList>
    </citation>
    <scope>NUCLEOTIDE SEQUENCE [LARGE SCALE GENOMIC DNA]</scope>
    <source>
        <strain evidence="3 4">NLAE-zl-C242</strain>
    </source>
</reference>
<feature type="transmembrane region" description="Helical" evidence="1">
    <location>
        <begin position="6"/>
        <end position="28"/>
    </location>
</feature>
<feature type="transmembrane region" description="Helical" evidence="1">
    <location>
        <begin position="155"/>
        <end position="178"/>
    </location>
</feature>
<organism evidence="3 4">
    <name type="scientific">Faecalicatena orotica</name>
    <dbReference type="NCBI Taxonomy" id="1544"/>
    <lineage>
        <taxon>Bacteria</taxon>
        <taxon>Bacillati</taxon>
        <taxon>Bacillota</taxon>
        <taxon>Clostridia</taxon>
        <taxon>Lachnospirales</taxon>
        <taxon>Lachnospiraceae</taxon>
        <taxon>Faecalicatena</taxon>
    </lineage>
</organism>
<sequence length="417" mass="48222">MNTVVLFFIQIIDMAVLIGCVMSVTRAIPGGIEEKRWKKAAAWIIYGALALFLPMLGNDLLTILVLAVWNVLTGYLLYFHSKMGMVCQIMYHAFLMLAQYMALMIAADIFSILQVELQTYILMLETLRCILLIGMTLILRYVIRKGFQDAPHLKIKGMVIVPMFSAILIFMYLIAGDVFFVRYGYYWCLVFGLLLIVMNLYCLYFWYDVAKNKELRHTVELMEQQRELTLQYYKEMEKNYDKSRTIIHDIRNHLNAIEQKYKIEDREYIDDVHTMLNSMGMKFYTENRMLNIILNDKLKGIPQDRVDCNLGGIGLEFIADIDITTIFANLLENAVEAGRGHDDFRLKIRGEEIQDFTIVKISNPLYVPYQEGKSAKSGHEGIGLQNVKKAVEKYQGEMQIQTDGQRFSVTLLFARSS</sequence>
<feature type="transmembrane region" description="Helical" evidence="1">
    <location>
        <begin position="184"/>
        <end position="207"/>
    </location>
</feature>
<dbReference type="AlphaFoldDB" id="A0A2Y9CAP7"/>
<gene>
    <name evidence="3" type="ORF">A8806_117105</name>
</gene>
<comment type="caution">
    <text evidence="3">The sequence shown here is derived from an EMBL/GenBank/DDBJ whole genome shotgun (WGS) entry which is preliminary data.</text>
</comment>
<accession>A0A2Y9CAP7</accession>
<feature type="transmembrane region" description="Helical" evidence="1">
    <location>
        <begin position="63"/>
        <end position="79"/>
    </location>
</feature>
<dbReference type="InterPro" id="IPR032834">
    <property type="entry name" value="NatK-like_C"/>
</dbReference>
<dbReference type="Gene3D" id="3.30.565.10">
    <property type="entry name" value="Histidine kinase-like ATPase, C-terminal domain"/>
    <property type="match status" value="1"/>
</dbReference>
<keyword evidence="4" id="KW-1185">Reference proteome</keyword>
<dbReference type="Pfam" id="PF14501">
    <property type="entry name" value="HATPase_c_5"/>
    <property type="match status" value="1"/>
</dbReference>
<keyword evidence="1" id="KW-0472">Membrane</keyword>
<dbReference type="Proteomes" id="UP000245845">
    <property type="component" value="Unassembled WGS sequence"/>
</dbReference>
<evidence type="ECO:0000259" key="2">
    <source>
        <dbReference type="Pfam" id="PF14501"/>
    </source>
</evidence>
<feature type="transmembrane region" description="Helical" evidence="1">
    <location>
        <begin position="40"/>
        <end position="57"/>
    </location>
</feature>
<dbReference type="InterPro" id="IPR036890">
    <property type="entry name" value="HATPase_C_sf"/>
</dbReference>
<dbReference type="SUPFAM" id="SSF55874">
    <property type="entry name" value="ATPase domain of HSP90 chaperone/DNA topoisomerase II/histidine kinase"/>
    <property type="match status" value="1"/>
</dbReference>
<name>A0A2Y9CAP7_9FIRM</name>
<keyword evidence="1" id="KW-0812">Transmembrane</keyword>
<feature type="domain" description="Sensor histidine kinase NatK-like C-terminal" evidence="2">
    <location>
        <begin position="321"/>
        <end position="413"/>
    </location>
</feature>
<evidence type="ECO:0000256" key="1">
    <source>
        <dbReference type="SAM" id="Phobius"/>
    </source>
</evidence>
<evidence type="ECO:0000313" key="3">
    <source>
        <dbReference type="EMBL" id="PWJ22765.1"/>
    </source>
</evidence>